<dbReference type="InterPro" id="IPR050740">
    <property type="entry name" value="Aldehyde_DH_Superfamily"/>
</dbReference>
<protein>
    <submittedName>
        <fullName evidence="3">Aldehyde dehydrogenase (NADP(+))</fullName>
    </submittedName>
</protein>
<dbReference type="InterPro" id="IPR016162">
    <property type="entry name" value="Ald_DH_N"/>
</dbReference>
<sequence length="506" mass="52918">MTTIQSIDPRQGVAVEDVTEATSTEAVTAIADLAAGAAPELARLGRGFRAKLLRAISDGLESARETIVKIADRETAIGPARLNGELTRTAYQARLFADVLDEGSYLEATIDHAGDTPMGPGPDLRRLLVPIGPVAVFGSSNFPLAFSVPGGDTVSAIAAGCPVIVKAHTSHPATSRLAFEVLADAAKAVGAPEGTFGIVFGQPSGSALVADPRIKAVGFTGSLGGGRALLDIIDKRREPIPFYGELASLNPVVITDAAAAARGADIADGLVTSVTVSAGQLCTKPGLVFIPEGPAGDGLTDTIVKKFSDEGARVLLNERIFESYEATTPDVQGISKLEQQAFGLDDTAASGFSVRPRLFITTTGDLRPGDAEECFGPTTIVVRYGQLDDLEQTLAALPSSLTFTLHSEPDETDLATALSEKMTANAGRILFNAYPTGVLVSWAQTHGGPWPATNSLHTSVGTTAIRRFLRPVTWQSAPEHALPVELRDADPGIPRRIDGVLTVPNR</sequence>
<keyword evidence="1" id="KW-0560">Oxidoreductase</keyword>
<dbReference type="InterPro" id="IPR015590">
    <property type="entry name" value="Aldehyde_DH_dom"/>
</dbReference>
<comment type="caution">
    <text evidence="3">The sequence shown here is derived from an EMBL/GenBank/DDBJ whole genome shotgun (WGS) entry which is preliminary data.</text>
</comment>
<feature type="domain" description="Aldehyde dehydrogenase" evidence="2">
    <location>
        <begin position="3"/>
        <end position="441"/>
    </location>
</feature>
<evidence type="ECO:0000256" key="1">
    <source>
        <dbReference type="ARBA" id="ARBA00023002"/>
    </source>
</evidence>
<organism evidence="3 4">
    <name type="scientific">Rhodococcus baikonurensis</name>
    <dbReference type="NCBI Taxonomy" id="172041"/>
    <lineage>
        <taxon>Bacteria</taxon>
        <taxon>Bacillati</taxon>
        <taxon>Actinomycetota</taxon>
        <taxon>Actinomycetes</taxon>
        <taxon>Mycobacteriales</taxon>
        <taxon>Nocardiaceae</taxon>
        <taxon>Rhodococcus</taxon>
        <taxon>Rhodococcus erythropolis group</taxon>
    </lineage>
</organism>
<dbReference type="Gene3D" id="3.40.309.10">
    <property type="entry name" value="Aldehyde Dehydrogenase, Chain A, domain 2"/>
    <property type="match status" value="1"/>
</dbReference>
<dbReference type="Pfam" id="PF00171">
    <property type="entry name" value="Aldedh"/>
    <property type="match status" value="1"/>
</dbReference>
<dbReference type="PANTHER" id="PTHR43353:SF3">
    <property type="entry name" value="ALDEHYDE DEHYDROGENASE-RELATED"/>
    <property type="match status" value="1"/>
</dbReference>
<reference evidence="3 4" key="1">
    <citation type="submission" date="2024-09" db="EMBL/GenBank/DDBJ databases">
        <authorList>
            <person name="Sun Q."/>
            <person name="Mori K."/>
        </authorList>
    </citation>
    <scope>NUCLEOTIDE SEQUENCE [LARGE SCALE GENOMIC DNA]</scope>
    <source>
        <strain evidence="3 4">JCM 11411</strain>
    </source>
</reference>
<dbReference type="InterPro" id="IPR044151">
    <property type="entry name" value="ALDH_KGSADH"/>
</dbReference>
<dbReference type="RefSeq" id="WP_366238535.1">
    <property type="nucleotide sequence ID" value="NZ_JBHMAS010000097.1"/>
</dbReference>
<gene>
    <name evidence="3" type="ORF">ACFFQ6_34565</name>
</gene>
<dbReference type="EMBL" id="JBHMAS010000097">
    <property type="protein sequence ID" value="MFB9784828.1"/>
    <property type="molecule type" value="Genomic_DNA"/>
</dbReference>
<accession>A0ABV5XQS2</accession>
<proteinExistence type="predicted"/>
<evidence type="ECO:0000313" key="3">
    <source>
        <dbReference type="EMBL" id="MFB9784828.1"/>
    </source>
</evidence>
<dbReference type="Gene3D" id="3.40.605.10">
    <property type="entry name" value="Aldehyde Dehydrogenase, Chain A, domain 1"/>
    <property type="match status" value="1"/>
</dbReference>
<evidence type="ECO:0000313" key="4">
    <source>
        <dbReference type="Proteomes" id="UP001589587"/>
    </source>
</evidence>
<dbReference type="SUPFAM" id="SSF53720">
    <property type="entry name" value="ALDH-like"/>
    <property type="match status" value="1"/>
</dbReference>
<name>A0ABV5XQS2_9NOCA</name>
<dbReference type="InterPro" id="IPR016161">
    <property type="entry name" value="Ald_DH/histidinol_DH"/>
</dbReference>
<dbReference type="Proteomes" id="UP001589587">
    <property type="component" value="Unassembled WGS sequence"/>
</dbReference>
<dbReference type="InterPro" id="IPR016163">
    <property type="entry name" value="Ald_DH_C"/>
</dbReference>
<keyword evidence="4" id="KW-1185">Reference proteome</keyword>
<dbReference type="PANTHER" id="PTHR43353">
    <property type="entry name" value="SUCCINATE-SEMIALDEHYDE DEHYDROGENASE, MITOCHONDRIAL"/>
    <property type="match status" value="1"/>
</dbReference>
<evidence type="ECO:0000259" key="2">
    <source>
        <dbReference type="Pfam" id="PF00171"/>
    </source>
</evidence>
<dbReference type="CDD" id="cd07129">
    <property type="entry name" value="ALDH_KGSADH"/>
    <property type="match status" value="1"/>
</dbReference>